<evidence type="ECO:0000256" key="2">
    <source>
        <dbReference type="ARBA" id="ARBA00022801"/>
    </source>
</evidence>
<comment type="catalytic activity">
    <reaction evidence="4">
        <text>UTP + H2O = UMP + diphosphate + H(+)</text>
        <dbReference type="Rhea" id="RHEA:29395"/>
        <dbReference type="ChEBI" id="CHEBI:15377"/>
        <dbReference type="ChEBI" id="CHEBI:15378"/>
        <dbReference type="ChEBI" id="CHEBI:33019"/>
        <dbReference type="ChEBI" id="CHEBI:46398"/>
        <dbReference type="ChEBI" id="CHEBI:57865"/>
        <dbReference type="EC" id="3.6.1.9"/>
    </reaction>
</comment>
<comment type="cofactor">
    <cofactor evidence="1 4">
        <name>a divalent metal cation</name>
        <dbReference type="ChEBI" id="CHEBI:60240"/>
    </cofactor>
</comment>
<dbReference type="GO" id="GO:0036218">
    <property type="term" value="F:dTTP diphosphatase activity"/>
    <property type="evidence" value="ECO:0007669"/>
    <property type="project" value="RHEA"/>
</dbReference>
<comment type="caution">
    <text evidence="4">Lacks conserved residue(s) required for the propagation of feature annotation.</text>
</comment>
<dbReference type="GO" id="GO:0005737">
    <property type="term" value="C:cytoplasm"/>
    <property type="evidence" value="ECO:0007669"/>
    <property type="project" value="UniProtKB-SubCell"/>
</dbReference>
<dbReference type="PANTHER" id="PTHR43213">
    <property type="entry name" value="BIFUNCTIONAL DTTP/UTP PYROPHOSPHATASE/METHYLTRANSFERASE PROTEIN-RELATED"/>
    <property type="match status" value="1"/>
</dbReference>
<organism evidence="5 6">
    <name type="scientific">Amphiplicatus metriothermophilus</name>
    <dbReference type="NCBI Taxonomy" id="1519374"/>
    <lineage>
        <taxon>Bacteria</taxon>
        <taxon>Pseudomonadati</taxon>
        <taxon>Pseudomonadota</taxon>
        <taxon>Alphaproteobacteria</taxon>
        <taxon>Parvularculales</taxon>
        <taxon>Parvularculaceae</taxon>
        <taxon>Amphiplicatus</taxon>
    </lineage>
</organism>
<dbReference type="HAMAP" id="MF_00528">
    <property type="entry name" value="Maf"/>
    <property type="match status" value="1"/>
</dbReference>
<dbReference type="CDD" id="cd00555">
    <property type="entry name" value="Maf"/>
    <property type="match status" value="1"/>
</dbReference>
<comment type="similarity">
    <text evidence="4">Belongs to the Maf family. YhdE subfamily.</text>
</comment>
<keyword evidence="6" id="KW-1185">Reference proteome</keyword>
<feature type="site" description="Important for substrate specificity" evidence="4">
    <location>
        <position position="174"/>
    </location>
</feature>
<dbReference type="InterPro" id="IPR003697">
    <property type="entry name" value="Maf-like"/>
</dbReference>
<dbReference type="NCBIfam" id="TIGR00172">
    <property type="entry name" value="maf"/>
    <property type="match status" value="1"/>
</dbReference>
<dbReference type="RefSeq" id="WP_089412220.1">
    <property type="nucleotide sequence ID" value="NZ_FZQA01000003.1"/>
</dbReference>
<dbReference type="SUPFAM" id="SSF52972">
    <property type="entry name" value="ITPase-like"/>
    <property type="match status" value="1"/>
</dbReference>
<keyword evidence="4" id="KW-0963">Cytoplasm</keyword>
<dbReference type="GO" id="GO:0036221">
    <property type="term" value="F:UTP diphosphatase activity"/>
    <property type="evidence" value="ECO:0007669"/>
    <property type="project" value="RHEA"/>
</dbReference>
<dbReference type="Gene3D" id="3.90.950.10">
    <property type="match status" value="1"/>
</dbReference>
<comment type="function">
    <text evidence="4">Nucleoside triphosphate pyrophosphatase that hydrolyzes dTTP and UTP. May have a dual role in cell division arrest and in preventing the incorporation of modified nucleotides into cellular nucleic acids.</text>
</comment>
<feature type="active site" description="Proton acceptor" evidence="4">
    <location>
        <position position="90"/>
    </location>
</feature>
<comment type="catalytic activity">
    <reaction evidence="4">
        <text>dTTP + H2O = dTMP + diphosphate + H(+)</text>
        <dbReference type="Rhea" id="RHEA:28534"/>
        <dbReference type="ChEBI" id="CHEBI:15377"/>
        <dbReference type="ChEBI" id="CHEBI:15378"/>
        <dbReference type="ChEBI" id="CHEBI:33019"/>
        <dbReference type="ChEBI" id="CHEBI:37568"/>
        <dbReference type="ChEBI" id="CHEBI:63528"/>
        <dbReference type="EC" id="3.6.1.9"/>
    </reaction>
</comment>
<feature type="site" description="Important for substrate specificity" evidence="4">
    <location>
        <position position="91"/>
    </location>
</feature>
<dbReference type="EC" id="3.6.1.9" evidence="4"/>
<reference evidence="5 6" key="1">
    <citation type="submission" date="2017-07" db="EMBL/GenBank/DDBJ databases">
        <authorList>
            <person name="Sun Z.S."/>
            <person name="Albrecht U."/>
            <person name="Echele G."/>
            <person name="Lee C.C."/>
        </authorList>
    </citation>
    <scope>NUCLEOTIDE SEQUENCE [LARGE SCALE GENOMIC DNA]</scope>
    <source>
        <strain evidence="5 6">CGMCC 1.12710</strain>
    </source>
</reference>
<keyword evidence="2 4" id="KW-0378">Hydrolase</keyword>
<dbReference type="AlphaFoldDB" id="A0A239PSU6"/>
<accession>A0A239PSU6</accession>
<sequence length="210" mass="22255">MTSAKGASPIVSNSPGAAIVRAPLILASASPRRRALLEQIGVRPARIIAPEIDETVPAGELPRDHAGRLAREKAVAVAGENPDAYVLAADTVVACGRRILPKAEDPETARRCLELISGRAHRVYTGVALAGPDERMRVRIVETRVRVKRLSAEEIAACLASGEWRGKAGGYAIQGLFAAHVIALIGSYTNVVGLPLYETANLLKGAGWRL</sequence>
<evidence type="ECO:0000256" key="4">
    <source>
        <dbReference type="HAMAP-Rule" id="MF_00528"/>
    </source>
</evidence>
<comment type="subcellular location">
    <subcellularLocation>
        <location evidence="4">Cytoplasm</location>
    </subcellularLocation>
</comment>
<dbReference type="PIRSF" id="PIRSF006305">
    <property type="entry name" value="Maf"/>
    <property type="match status" value="1"/>
</dbReference>
<dbReference type="Proteomes" id="UP000198346">
    <property type="component" value="Unassembled WGS sequence"/>
</dbReference>
<dbReference type="PANTHER" id="PTHR43213:SF5">
    <property type="entry name" value="BIFUNCTIONAL DTTP_UTP PYROPHOSPHATASE_METHYLTRANSFERASE PROTEIN-RELATED"/>
    <property type="match status" value="1"/>
</dbReference>
<feature type="site" description="Important for substrate specificity" evidence="4">
    <location>
        <position position="32"/>
    </location>
</feature>
<evidence type="ECO:0000256" key="1">
    <source>
        <dbReference type="ARBA" id="ARBA00001968"/>
    </source>
</evidence>
<dbReference type="InterPro" id="IPR029001">
    <property type="entry name" value="ITPase-like_fam"/>
</dbReference>
<evidence type="ECO:0000256" key="3">
    <source>
        <dbReference type="ARBA" id="ARBA00023080"/>
    </source>
</evidence>
<protein>
    <recommendedName>
        <fullName evidence="4">dTTP/UTP pyrophosphatase</fullName>
        <shortName evidence="4">dTTPase/UTPase</shortName>
        <ecNumber evidence="4">3.6.1.9</ecNumber>
    </recommendedName>
    <alternativeName>
        <fullName evidence="4">Nucleoside triphosphate pyrophosphatase</fullName>
    </alternativeName>
    <alternativeName>
        <fullName evidence="4">Nucleotide pyrophosphatase</fullName>
        <shortName evidence="4">Nucleotide PPase</shortName>
    </alternativeName>
</protein>
<dbReference type="Pfam" id="PF02545">
    <property type="entry name" value="Maf"/>
    <property type="match status" value="1"/>
</dbReference>
<evidence type="ECO:0000313" key="6">
    <source>
        <dbReference type="Proteomes" id="UP000198346"/>
    </source>
</evidence>
<dbReference type="GO" id="GO:0009117">
    <property type="term" value="P:nucleotide metabolic process"/>
    <property type="evidence" value="ECO:0007669"/>
    <property type="project" value="UniProtKB-KW"/>
</dbReference>
<dbReference type="OrthoDB" id="9807767at2"/>
<proteinExistence type="inferred from homology"/>
<dbReference type="EMBL" id="FZQA01000003">
    <property type="protein sequence ID" value="SNT73354.1"/>
    <property type="molecule type" value="Genomic_DNA"/>
</dbReference>
<evidence type="ECO:0000313" key="5">
    <source>
        <dbReference type="EMBL" id="SNT73354.1"/>
    </source>
</evidence>
<name>A0A239PSU6_9PROT</name>
<keyword evidence="3 4" id="KW-0546">Nucleotide metabolism</keyword>
<gene>
    <name evidence="5" type="ORF">SAMN06297382_1753</name>
</gene>